<dbReference type="EMBL" id="CP024899">
    <property type="protein sequence ID" value="ATX64873.1"/>
    <property type="molecule type" value="Genomic_DNA"/>
</dbReference>
<evidence type="ECO:0000256" key="2">
    <source>
        <dbReference type="ARBA" id="ARBA00023002"/>
    </source>
</evidence>
<dbReference type="RefSeq" id="WP_071481906.1">
    <property type="nucleotide sequence ID" value="NZ_CP024899.1"/>
</dbReference>
<dbReference type="PRINTS" id="PR00080">
    <property type="entry name" value="SDRFAMILY"/>
</dbReference>
<comment type="similarity">
    <text evidence="1 3">Belongs to the short-chain dehydrogenases/reductases (SDR) family.</text>
</comment>
<evidence type="ECO:0000256" key="1">
    <source>
        <dbReference type="ARBA" id="ARBA00006484"/>
    </source>
</evidence>
<dbReference type="Proteomes" id="UP000228948">
    <property type="component" value="Chromosome"/>
</dbReference>
<gene>
    <name evidence="4" type="ORF">BG454_02665</name>
</gene>
<evidence type="ECO:0000313" key="4">
    <source>
        <dbReference type="EMBL" id="ATX64873.1"/>
    </source>
</evidence>
<dbReference type="STRING" id="441209.GCA_001870665_00691"/>
<keyword evidence="5" id="KW-1185">Reference proteome</keyword>
<dbReference type="Pfam" id="PF00106">
    <property type="entry name" value="adh_short"/>
    <property type="match status" value="1"/>
</dbReference>
<organism evidence="4 5">
    <name type="scientific">Roseinatronobacter bogoriensis subsp. barguzinensis</name>
    <dbReference type="NCBI Taxonomy" id="441209"/>
    <lineage>
        <taxon>Bacteria</taxon>
        <taxon>Pseudomonadati</taxon>
        <taxon>Pseudomonadota</taxon>
        <taxon>Alphaproteobacteria</taxon>
        <taxon>Rhodobacterales</taxon>
        <taxon>Paracoccaceae</taxon>
        <taxon>Roseinatronobacter</taxon>
    </lineage>
</organism>
<dbReference type="SUPFAM" id="SSF51735">
    <property type="entry name" value="NAD(P)-binding Rossmann-fold domains"/>
    <property type="match status" value="1"/>
</dbReference>
<dbReference type="InterPro" id="IPR002347">
    <property type="entry name" value="SDR_fam"/>
</dbReference>
<evidence type="ECO:0000256" key="3">
    <source>
        <dbReference type="RuleBase" id="RU000363"/>
    </source>
</evidence>
<dbReference type="PANTHER" id="PTHR43669:SF3">
    <property type="entry name" value="ALCOHOL DEHYDROGENASE, PUTATIVE (AFU_ORTHOLOGUE AFUA_3G03445)-RELATED"/>
    <property type="match status" value="1"/>
</dbReference>
<name>A0A2K8KAF8_9RHOB</name>
<evidence type="ECO:0000313" key="5">
    <source>
        <dbReference type="Proteomes" id="UP000228948"/>
    </source>
</evidence>
<dbReference type="GO" id="GO:0016491">
    <property type="term" value="F:oxidoreductase activity"/>
    <property type="evidence" value="ECO:0007669"/>
    <property type="project" value="UniProtKB-KW"/>
</dbReference>
<proteinExistence type="inferred from homology"/>
<dbReference type="Gene3D" id="3.40.50.720">
    <property type="entry name" value="NAD(P)-binding Rossmann-like Domain"/>
    <property type="match status" value="1"/>
</dbReference>
<dbReference type="AlphaFoldDB" id="A0A2K8KAF8"/>
<protein>
    <submittedName>
        <fullName evidence="4">NAD(P)-dependent oxidoreductase</fullName>
    </submittedName>
</protein>
<dbReference type="FunFam" id="3.40.50.720:FF:000084">
    <property type="entry name" value="Short-chain dehydrogenase reductase"/>
    <property type="match status" value="1"/>
</dbReference>
<dbReference type="OrthoDB" id="9810734at2"/>
<dbReference type="KEGG" id="rbg:BG454_02665"/>
<accession>A0A2K8KAF8</accession>
<reference evidence="4 5" key="1">
    <citation type="submission" date="2017-11" db="EMBL/GenBank/DDBJ databases">
        <title>Revised Sequence and Annotation of the Rhodobaca barguzinensis strain alga05 Genome.</title>
        <authorList>
            <person name="Kopejtka K."/>
            <person name="Tomasch J.M."/>
            <person name="Bunk B."/>
            <person name="Koblizek M."/>
        </authorList>
    </citation>
    <scope>NUCLEOTIDE SEQUENCE [LARGE SCALE GENOMIC DNA]</scope>
    <source>
        <strain evidence="5">alga05</strain>
    </source>
</reference>
<keyword evidence="2" id="KW-0560">Oxidoreductase</keyword>
<dbReference type="CDD" id="cd05233">
    <property type="entry name" value="SDR_c"/>
    <property type="match status" value="1"/>
</dbReference>
<dbReference type="InterPro" id="IPR036291">
    <property type="entry name" value="NAD(P)-bd_dom_sf"/>
</dbReference>
<dbReference type="PANTHER" id="PTHR43669">
    <property type="entry name" value="5-KETO-D-GLUCONATE 5-REDUCTASE"/>
    <property type="match status" value="1"/>
</dbReference>
<dbReference type="PRINTS" id="PR00081">
    <property type="entry name" value="GDHRDH"/>
</dbReference>
<sequence length="253" mass="26353">MSFDATAVAGKSALITGASRGIGLEAARAFAAAGAKVGIAARSTDALDDLAAQTGAIPIACDVADYSAVERAVTRMCEEFGRLDVLINNAGVIDPIAPLSSVDPDEFGRLIDINLKGVLHGLRAAMPVMQAQGGGSIITVGSGAAHNPLEGWGGYCSSKAGAWMLTRVADIEARGRGLRIMSLSPGTVATDMQRTIKASGVNAVSQLDWSTHIPPDWPAKALLWMCTPDADDWIGREVSLRDEGIRRRLGLSA</sequence>